<dbReference type="GO" id="GO:0006950">
    <property type="term" value="P:response to stress"/>
    <property type="evidence" value="ECO:0007669"/>
    <property type="project" value="UniProtKB-ARBA"/>
</dbReference>
<keyword evidence="4" id="KW-1185">Reference proteome</keyword>
<keyword evidence="2" id="KW-0547">Nucleotide-binding</keyword>
<evidence type="ECO:0000313" key="5">
    <source>
        <dbReference type="WBParaSite" id="PDA_v2.g21070.t1"/>
    </source>
</evidence>
<dbReference type="WBParaSite" id="PDA_v2.g21070.t1">
    <property type="protein sequence ID" value="PDA_v2.g21070.t1"/>
    <property type="gene ID" value="PDA_v2.g21070"/>
</dbReference>
<dbReference type="SUPFAM" id="SSF53067">
    <property type="entry name" value="Actin-like ATPase domain"/>
    <property type="match status" value="2"/>
</dbReference>
<evidence type="ECO:0000256" key="2">
    <source>
        <dbReference type="ARBA" id="ARBA00022741"/>
    </source>
</evidence>
<dbReference type="InterPro" id="IPR018181">
    <property type="entry name" value="Heat_shock_70_CS"/>
</dbReference>
<dbReference type="PROSITE" id="PS00297">
    <property type="entry name" value="HSP70_1"/>
    <property type="match status" value="1"/>
</dbReference>
<dbReference type="GO" id="GO:0005524">
    <property type="term" value="F:ATP binding"/>
    <property type="evidence" value="ECO:0007669"/>
    <property type="project" value="UniProtKB-KW"/>
</dbReference>
<comment type="similarity">
    <text evidence="1">Belongs to the heat shock protein 70 family.</text>
</comment>
<accession>A0A914PR46</accession>
<name>A0A914PR46_9BILA</name>
<organism evidence="4 5">
    <name type="scientific">Panagrolaimus davidi</name>
    <dbReference type="NCBI Taxonomy" id="227884"/>
    <lineage>
        <taxon>Eukaryota</taxon>
        <taxon>Metazoa</taxon>
        <taxon>Ecdysozoa</taxon>
        <taxon>Nematoda</taxon>
        <taxon>Chromadorea</taxon>
        <taxon>Rhabditida</taxon>
        <taxon>Tylenchina</taxon>
        <taxon>Panagrolaimomorpha</taxon>
        <taxon>Panagrolaimoidea</taxon>
        <taxon>Panagrolaimidae</taxon>
        <taxon>Panagrolaimus</taxon>
    </lineage>
</organism>
<dbReference type="InterPro" id="IPR043129">
    <property type="entry name" value="ATPase_NBD"/>
</dbReference>
<proteinExistence type="inferred from homology"/>
<evidence type="ECO:0000256" key="1">
    <source>
        <dbReference type="ARBA" id="ARBA00007381"/>
    </source>
</evidence>
<dbReference type="Pfam" id="PF00012">
    <property type="entry name" value="HSP70"/>
    <property type="match status" value="1"/>
</dbReference>
<dbReference type="InterPro" id="IPR013126">
    <property type="entry name" value="Hsp_70_fam"/>
</dbReference>
<dbReference type="AlphaFoldDB" id="A0A914PR46"/>
<dbReference type="PRINTS" id="PR00301">
    <property type="entry name" value="HEATSHOCK70"/>
</dbReference>
<sequence>MLVIFENDAYSYNIRVKKHVSLKIEININSNNIYNVTLTNVTGKTTHELKSFLDPDDEKSYFSQLPHAPEYLLQKTDFVILSKSKDYNPNFNAIGIDLGTTECCAAVIRKYGPDFVVLDQTSNLRTMPSYVAFDEKEPKCGKIALDRMRYKSEYTVYDSKRIIGKDFERIAIDPLWPFEVLIKEGNVFLQMKTYNNDVLQKRPEEISAALLLHIKKTLEQYQGNILTEAVITIPSEYSERQKHATKTAAKMSGFQTIHFIPEPVAAAFAYFTEINIPNLSNILICDCGGGTTDVCVAKVDIGGGCRMPMIKKLLSDVIPNAINQCSLYPDWVVAHGAALYAYHLKERNS</sequence>
<keyword evidence="3" id="KW-0067">ATP-binding</keyword>
<dbReference type="Gene3D" id="3.30.420.40">
    <property type="match status" value="4"/>
</dbReference>
<dbReference type="PANTHER" id="PTHR19375">
    <property type="entry name" value="HEAT SHOCK PROTEIN 70KDA"/>
    <property type="match status" value="1"/>
</dbReference>
<evidence type="ECO:0000256" key="3">
    <source>
        <dbReference type="ARBA" id="ARBA00022840"/>
    </source>
</evidence>
<dbReference type="GO" id="GO:0140662">
    <property type="term" value="F:ATP-dependent protein folding chaperone"/>
    <property type="evidence" value="ECO:0007669"/>
    <property type="project" value="InterPro"/>
</dbReference>
<dbReference type="Proteomes" id="UP000887578">
    <property type="component" value="Unplaced"/>
</dbReference>
<evidence type="ECO:0000313" key="4">
    <source>
        <dbReference type="Proteomes" id="UP000887578"/>
    </source>
</evidence>
<reference evidence="5" key="1">
    <citation type="submission" date="2022-11" db="UniProtKB">
        <authorList>
            <consortium name="WormBaseParasite"/>
        </authorList>
    </citation>
    <scope>IDENTIFICATION</scope>
</reference>
<protein>
    <submittedName>
        <fullName evidence="5">Uncharacterized protein</fullName>
    </submittedName>
</protein>